<dbReference type="AlphaFoldDB" id="A0A5B7KNC7"/>
<dbReference type="EMBL" id="VSRR010153304">
    <property type="protein sequence ID" value="MPD06849.1"/>
    <property type="molecule type" value="Genomic_DNA"/>
</dbReference>
<proteinExistence type="predicted"/>
<sequence>MHRTDTHPKPNLNINRTRNRNWSKRHPIRTTPTQQGFWSPPYTAAGRNRSAVITLAQKTPLTGTAAGKNPKPANL</sequence>
<gene>
    <name evidence="2" type="ORF">E2C01_102680</name>
</gene>
<dbReference type="Proteomes" id="UP000324222">
    <property type="component" value="Unassembled WGS sequence"/>
</dbReference>
<comment type="caution">
    <text evidence="2">The sequence shown here is derived from an EMBL/GenBank/DDBJ whole genome shotgun (WGS) entry which is preliminary data.</text>
</comment>
<feature type="region of interest" description="Disordered" evidence="1">
    <location>
        <begin position="1"/>
        <end position="43"/>
    </location>
</feature>
<evidence type="ECO:0000256" key="1">
    <source>
        <dbReference type="SAM" id="MobiDB-lite"/>
    </source>
</evidence>
<protein>
    <submittedName>
        <fullName evidence="2">Uncharacterized protein</fullName>
    </submittedName>
</protein>
<accession>A0A5B7KNC7</accession>
<name>A0A5B7KNC7_PORTR</name>
<keyword evidence="3" id="KW-1185">Reference proteome</keyword>
<evidence type="ECO:0000313" key="2">
    <source>
        <dbReference type="EMBL" id="MPD06849.1"/>
    </source>
</evidence>
<reference evidence="2 3" key="1">
    <citation type="submission" date="2019-05" db="EMBL/GenBank/DDBJ databases">
        <title>Another draft genome of Portunus trituberculatus and its Hox gene families provides insights of decapod evolution.</title>
        <authorList>
            <person name="Jeong J.-H."/>
            <person name="Song I."/>
            <person name="Kim S."/>
            <person name="Choi T."/>
            <person name="Kim D."/>
            <person name="Ryu S."/>
            <person name="Kim W."/>
        </authorList>
    </citation>
    <scope>NUCLEOTIDE SEQUENCE [LARGE SCALE GENOMIC DNA]</scope>
    <source>
        <tissue evidence="2">Muscle</tissue>
    </source>
</reference>
<organism evidence="2 3">
    <name type="scientific">Portunus trituberculatus</name>
    <name type="common">Swimming crab</name>
    <name type="synonym">Neptunus trituberculatus</name>
    <dbReference type="NCBI Taxonomy" id="210409"/>
    <lineage>
        <taxon>Eukaryota</taxon>
        <taxon>Metazoa</taxon>
        <taxon>Ecdysozoa</taxon>
        <taxon>Arthropoda</taxon>
        <taxon>Crustacea</taxon>
        <taxon>Multicrustacea</taxon>
        <taxon>Malacostraca</taxon>
        <taxon>Eumalacostraca</taxon>
        <taxon>Eucarida</taxon>
        <taxon>Decapoda</taxon>
        <taxon>Pleocyemata</taxon>
        <taxon>Brachyura</taxon>
        <taxon>Eubrachyura</taxon>
        <taxon>Portunoidea</taxon>
        <taxon>Portunidae</taxon>
        <taxon>Portuninae</taxon>
        <taxon>Portunus</taxon>
    </lineage>
</organism>
<feature type="compositionally biased region" description="Basic residues" evidence="1">
    <location>
        <begin position="17"/>
        <end position="28"/>
    </location>
</feature>
<evidence type="ECO:0000313" key="3">
    <source>
        <dbReference type="Proteomes" id="UP000324222"/>
    </source>
</evidence>